<reference evidence="2" key="1">
    <citation type="submission" date="2022-10" db="EMBL/GenBank/DDBJ databases">
        <title>Roseovarius pelagicus sp. nov., isolated from Arctic seawater.</title>
        <authorList>
            <person name="Hong Y.W."/>
            <person name="Hwang C.Y."/>
        </authorList>
    </citation>
    <scope>NUCLEOTIDE SEQUENCE</scope>
    <source>
        <strain evidence="2">HL-MP18</strain>
    </source>
</reference>
<feature type="domain" description="NAD(P)-binding" evidence="1">
    <location>
        <begin position="16"/>
        <end position="325"/>
    </location>
</feature>
<evidence type="ECO:0000259" key="1">
    <source>
        <dbReference type="Pfam" id="PF16363"/>
    </source>
</evidence>
<dbReference type="PANTHER" id="PTHR43000">
    <property type="entry name" value="DTDP-D-GLUCOSE 4,6-DEHYDRATASE-RELATED"/>
    <property type="match status" value="1"/>
</dbReference>
<organism evidence="2 3">
    <name type="scientific">Roseovarius pelagicus</name>
    <dbReference type="NCBI Taxonomy" id="2980108"/>
    <lineage>
        <taxon>Bacteria</taxon>
        <taxon>Pseudomonadati</taxon>
        <taxon>Pseudomonadota</taxon>
        <taxon>Alphaproteobacteria</taxon>
        <taxon>Rhodobacterales</taxon>
        <taxon>Roseobacteraceae</taxon>
        <taxon>Roseovarius</taxon>
    </lineage>
</organism>
<accession>A0ABY6DCV1</accession>
<dbReference type="SUPFAM" id="SSF51735">
    <property type="entry name" value="NAD(P)-binding Rossmann-fold domains"/>
    <property type="match status" value="1"/>
</dbReference>
<dbReference type="GO" id="GO:0047733">
    <property type="term" value="F:CDP-glucose 4,6-dehydratase activity"/>
    <property type="evidence" value="ECO:0007669"/>
    <property type="project" value="UniProtKB-EC"/>
</dbReference>
<sequence>MENLVLSGFWTGKRVLLTGHTGFKGSWMALWLNMLGAEVYGYALEPDTTPALFEQLTLGNKIHHRIDDVTDMAAMQAYVAEVRPDVVFHLAAQSLVLRSYVRTLETWNTNVMGTATLLEALRKVGAPCTVVVVTTDKVYHNRETHHAYVEGDRLGGIDPYSASKAGTELVLGSYRSLYAQEGLPLRLASARAGNVIGGGDWCENRLVPDIARALSQGRSIETRNPGAVRPWQHVLEPLSGYMMLAERLSADETLADAFNFGPDAGDNRTVEEVIQAALKSWPGCYHANVDPAAPHEAGLLKLSIDKARSVLGWQPRWNFDAAVARTMEWYRSVDEGAAPLDVTLDQIRAYSAA</sequence>
<evidence type="ECO:0000313" key="3">
    <source>
        <dbReference type="Proteomes" id="UP001064087"/>
    </source>
</evidence>
<gene>
    <name evidence="2" type="primary">rfbG</name>
    <name evidence="2" type="ORF">N7U68_17340</name>
</gene>
<dbReference type="InterPro" id="IPR036291">
    <property type="entry name" value="NAD(P)-bd_dom_sf"/>
</dbReference>
<dbReference type="Gene3D" id="3.40.50.720">
    <property type="entry name" value="NAD(P)-binding Rossmann-like Domain"/>
    <property type="match status" value="1"/>
</dbReference>
<proteinExistence type="predicted"/>
<dbReference type="Gene3D" id="3.90.25.10">
    <property type="entry name" value="UDP-galactose 4-epimerase, domain 1"/>
    <property type="match status" value="1"/>
</dbReference>
<dbReference type="NCBIfam" id="TIGR02622">
    <property type="entry name" value="CDP_4_6_dhtase"/>
    <property type="match status" value="1"/>
</dbReference>
<keyword evidence="2" id="KW-0456">Lyase</keyword>
<name>A0ABY6DCV1_9RHOB</name>
<dbReference type="RefSeq" id="WP_263047626.1">
    <property type="nucleotide sequence ID" value="NZ_CP106738.1"/>
</dbReference>
<keyword evidence="3" id="KW-1185">Reference proteome</keyword>
<dbReference type="InterPro" id="IPR013445">
    <property type="entry name" value="CDP_4_6_deHydtase"/>
</dbReference>
<dbReference type="InterPro" id="IPR016040">
    <property type="entry name" value="NAD(P)-bd_dom"/>
</dbReference>
<dbReference type="EMBL" id="CP106738">
    <property type="protein sequence ID" value="UXX82828.1"/>
    <property type="molecule type" value="Genomic_DNA"/>
</dbReference>
<dbReference type="EC" id="4.2.1.45" evidence="2"/>
<evidence type="ECO:0000313" key="2">
    <source>
        <dbReference type="EMBL" id="UXX82828.1"/>
    </source>
</evidence>
<protein>
    <submittedName>
        <fullName evidence="2">CDP-glucose 4,6-dehydratase</fullName>
        <ecNumber evidence="2">4.2.1.45</ecNumber>
    </submittedName>
</protein>
<dbReference type="Pfam" id="PF16363">
    <property type="entry name" value="GDP_Man_Dehyd"/>
    <property type="match status" value="1"/>
</dbReference>
<dbReference type="Proteomes" id="UP001064087">
    <property type="component" value="Chromosome"/>
</dbReference>